<evidence type="ECO:0000256" key="4">
    <source>
        <dbReference type="ARBA" id="ARBA00022643"/>
    </source>
</evidence>
<protein>
    <recommendedName>
        <fullName evidence="2">Probable nitronate monooxygenase</fullName>
    </recommendedName>
</protein>
<accession>A0ABT3WWE2</accession>
<evidence type="ECO:0000256" key="2">
    <source>
        <dbReference type="ARBA" id="ARBA00013457"/>
    </source>
</evidence>
<evidence type="ECO:0000256" key="5">
    <source>
        <dbReference type="ARBA" id="ARBA00023002"/>
    </source>
</evidence>
<dbReference type="Pfam" id="PF03060">
    <property type="entry name" value="NMO"/>
    <property type="match status" value="2"/>
</dbReference>
<dbReference type="GO" id="GO:0004497">
    <property type="term" value="F:monooxygenase activity"/>
    <property type="evidence" value="ECO:0007669"/>
    <property type="project" value="UniProtKB-KW"/>
</dbReference>
<keyword evidence="5" id="KW-0560">Oxidoreductase</keyword>
<comment type="function">
    <text evidence="1">Nitronate monooxygenase that uses molecular oxygen to catalyze the oxidative denitrification of alkyl nitronates. Acts on propionate 3-nitronate (P3N), the presumed physiological substrate. Probably functions in the detoxification of P3N, a metabolic poison produced by plants and fungi as a defense mechanism.</text>
</comment>
<evidence type="ECO:0000313" key="6">
    <source>
        <dbReference type="EMBL" id="MCX7568997.1"/>
    </source>
</evidence>
<dbReference type="InterPro" id="IPR004136">
    <property type="entry name" value="NMO"/>
</dbReference>
<dbReference type="Proteomes" id="UP001208017">
    <property type="component" value="Unassembled WGS sequence"/>
</dbReference>
<keyword evidence="4" id="KW-0288">FMN</keyword>
<reference evidence="6 7" key="1">
    <citation type="submission" date="2022-11" db="EMBL/GenBank/DDBJ databases">
        <title>Study of microbial diversity in lake waters.</title>
        <authorList>
            <person name="Zhang J."/>
        </authorList>
    </citation>
    <scope>NUCLEOTIDE SEQUENCE [LARGE SCALE GENOMIC DNA]</scope>
    <source>
        <strain evidence="6 7">DT12</strain>
    </source>
</reference>
<keyword evidence="6" id="KW-0503">Monooxygenase</keyword>
<dbReference type="PANTHER" id="PTHR32332">
    <property type="entry name" value="2-NITROPROPANE DIOXYGENASE"/>
    <property type="match status" value="1"/>
</dbReference>
<dbReference type="EMBL" id="JAPMLT010000001">
    <property type="protein sequence ID" value="MCX7568997.1"/>
    <property type="molecule type" value="Genomic_DNA"/>
</dbReference>
<dbReference type="CDD" id="cd04730">
    <property type="entry name" value="NPD_like"/>
    <property type="match status" value="1"/>
</dbReference>
<keyword evidence="3" id="KW-0285">Flavoprotein</keyword>
<dbReference type="SUPFAM" id="SSF51412">
    <property type="entry name" value="Inosine monophosphate dehydrogenase (IMPDH)"/>
    <property type="match status" value="1"/>
</dbReference>
<sequence>MSTTEKLLNLLGIEVPIVEGGMAYIGDGRLAAAVSQAGAFGQVGSAGRSLADFEKQIQIAIESTNRPFGVNLPIGEHSDPRERVELILKYKDHLRAVSISAGNPRPFIPVFQEAGLPVMVVVSTAMHAAKAEQSGADILIAEGTEAGGHNGPAELTTFALIPQVTRAVRVPVLAAGGVADGRGLAAALALGAAGVQLGTRLVATVESPAHDAYKQAILQAKGEDTAMIERSIGRVTRVLKSPYVSEVLEFERTQPSVDELYPYIKGEKNRVGAVEGDLAHGFAYSGQGCGLIESIPPVDDVIRLMVEEARAVMRNLPAF</sequence>
<proteinExistence type="predicted"/>
<gene>
    <name evidence="6" type="ORF">OS242_03345</name>
</gene>
<dbReference type="RefSeq" id="WP_267150226.1">
    <property type="nucleotide sequence ID" value="NZ_JAPMLT010000001.1"/>
</dbReference>
<dbReference type="InterPro" id="IPR013785">
    <property type="entry name" value="Aldolase_TIM"/>
</dbReference>
<comment type="caution">
    <text evidence="6">The sequence shown here is derived from an EMBL/GenBank/DDBJ whole genome shotgun (WGS) entry which is preliminary data.</text>
</comment>
<dbReference type="PANTHER" id="PTHR32332:SF20">
    <property type="entry name" value="2-NITROPROPANE DIOXYGENASE-LIKE PROTEIN"/>
    <property type="match status" value="1"/>
</dbReference>
<evidence type="ECO:0000256" key="1">
    <source>
        <dbReference type="ARBA" id="ARBA00003535"/>
    </source>
</evidence>
<evidence type="ECO:0000256" key="3">
    <source>
        <dbReference type="ARBA" id="ARBA00022630"/>
    </source>
</evidence>
<dbReference type="Gene3D" id="3.20.20.70">
    <property type="entry name" value="Aldolase class I"/>
    <property type="match status" value="1"/>
</dbReference>
<keyword evidence="7" id="KW-1185">Reference proteome</keyword>
<name>A0ABT3WWE2_9BACL</name>
<organism evidence="6 7">
    <name type="scientific">Tumebacillus lacus</name>
    <dbReference type="NCBI Taxonomy" id="2995335"/>
    <lineage>
        <taxon>Bacteria</taxon>
        <taxon>Bacillati</taxon>
        <taxon>Bacillota</taxon>
        <taxon>Bacilli</taxon>
        <taxon>Bacillales</taxon>
        <taxon>Alicyclobacillaceae</taxon>
        <taxon>Tumebacillus</taxon>
    </lineage>
</organism>
<evidence type="ECO:0000313" key="7">
    <source>
        <dbReference type="Proteomes" id="UP001208017"/>
    </source>
</evidence>